<name>A0AAW8WVC2_9LACO</name>
<dbReference type="RefSeq" id="WP_167590241.1">
    <property type="nucleotide sequence ID" value="NZ_CP083391.1"/>
</dbReference>
<dbReference type="AlphaFoldDB" id="A0AAW8WVC2"/>
<organism evidence="1 2">
    <name type="scientific">Lactobacillus crispatus</name>
    <dbReference type="NCBI Taxonomy" id="47770"/>
    <lineage>
        <taxon>Bacteria</taxon>
        <taxon>Bacillati</taxon>
        <taxon>Bacillota</taxon>
        <taxon>Bacilli</taxon>
        <taxon>Lactobacillales</taxon>
        <taxon>Lactobacillaceae</taxon>
        <taxon>Lactobacillus</taxon>
    </lineage>
</organism>
<proteinExistence type="predicted"/>
<protein>
    <recommendedName>
        <fullName evidence="3">VWFA domain-containing protein</fullName>
    </recommendedName>
</protein>
<sequence length="1153" mass="132529">MTNKIYIFKYSKSAVAFKLTSQQVQLLRFIGMFGFVTTNQLNLLWSVIVKYPTSLSPSILSKWCRYNGLCNLIPISAKRTNKKENLMHNTITLTNQARKWLASIDVLPYSFDRSAINTHNEQAIETIVQSLYTATFGSSILSCYLPYLTDLDHHYYYCAQAIKGAQLKGVIKGANQNNDIIASQKGQNKGASQKVLIQIPQLITTDTTNINYLFSSINNFSTIRSIDYIGCLSPKIREILTDGSNRHSNHLLNTYHVKTDSVNSSLNITISTDSGVLRPKSYKSPINSYINNSDKNKNARFHNEFSNSMSNKNVLQVLFYQHLPIIFHLLQMKLALNLPTLTFHYLTFKTALSSRDTLHSLLGGEKAVTLTHFLPLFHPSFTPLFIAHANKDHALRHKVLATSMRCSNTDYLNLKYPIYASLSRKKTVIFTSFLPPFFLLFLNVTHHSQAKTLKRKRINGLFDSFLSLTSLYPNLSYQLASNATFKAISGRDAHIASRPKPRKNQKHPHIKKIANQKDDYSKNLFNQQSNLINLLGDNSEKNKEFEVKHYKGNSKQKSHQPKVDSHIQPKQVKGSANLKENDNLAFSYFYPNERVKVEVRTFDKTKLPLKINNLNQLSQKQRQLLILIAYCNIFIDRWYKSIYHTADYDPKWHLNNTGDKPKYPLLNASAQRGMDLISNPSFDINNYDYRSFNQQFGYTFAKSKDLPFVADEMISFTRHQRRHEIFLELDNRTESNQTQIQKIMNYIWYALSHKNKDIDMIIAITDGSLKSRKLTKFTNLGRKIGNMTSLFLRTYLNTDQNKKAYLGSLYRQASNLNIYITGVSEAHLDIASILVGSNYITDQIITIRQLAHKLATKTRWNVRFNPSQEITNLLHAPNLLFNTGNTSSVLPIVHPSIKGILRHAQFQVQPNWTFGALEFTDKLTGKVTRQIILNAQEHEIGAIISMYNLLNQKNTELGEQLTIPILVYPHRIRTATSIVLPQCTKKYIYNSSYTPIFPYMIQPLYGDNLTSHEQLRWLTIQYAKAIHNYYLIGAVNQASLKKKISFGDARIKLLNPKLQTSARSYQELQALAKKMKPNEFVDQLCLNEIPLGLFQFLMLERWPQGEYSVPRYVDLPYLTENTEKQFYSSPEQDSLCIYGLDKMKPDKRSKIKI</sequence>
<dbReference type="EMBL" id="JAVTXN010000071">
    <property type="protein sequence ID" value="MDT9610429.1"/>
    <property type="molecule type" value="Genomic_DNA"/>
</dbReference>
<gene>
    <name evidence="1" type="ORF">RON39_09970</name>
</gene>
<evidence type="ECO:0000313" key="1">
    <source>
        <dbReference type="EMBL" id="MDT9610429.1"/>
    </source>
</evidence>
<accession>A0AAW8WVC2</accession>
<evidence type="ECO:0000313" key="2">
    <source>
        <dbReference type="Proteomes" id="UP001253287"/>
    </source>
</evidence>
<dbReference type="Proteomes" id="UP001253287">
    <property type="component" value="Unassembled WGS sequence"/>
</dbReference>
<reference evidence="1" key="1">
    <citation type="submission" date="2023-08" db="EMBL/GenBank/DDBJ databases">
        <title>Lactobacillus from the Female Urinary Tract.</title>
        <authorList>
            <person name="Stegman N."/>
            <person name="Jackson B."/>
            <person name="Steiling M."/>
            <person name="Sedano C."/>
            <person name="Wolfe A."/>
            <person name="Putonti C."/>
        </authorList>
    </citation>
    <scope>NUCLEOTIDE SEQUENCE</scope>
    <source>
        <strain evidence="1">UMB5661</strain>
    </source>
</reference>
<comment type="caution">
    <text evidence="1">The sequence shown here is derived from an EMBL/GenBank/DDBJ whole genome shotgun (WGS) entry which is preliminary data.</text>
</comment>
<evidence type="ECO:0008006" key="3">
    <source>
        <dbReference type="Google" id="ProtNLM"/>
    </source>
</evidence>